<feature type="transmembrane region" description="Helical" evidence="1">
    <location>
        <begin position="182"/>
        <end position="203"/>
    </location>
</feature>
<dbReference type="PANTHER" id="PTHR43044:SF1">
    <property type="entry name" value="QUINOL:CYTOCHROME C OXIDOREDUCTASE QUINONE-BINDING SUBUNIT 2"/>
    <property type="match status" value="1"/>
</dbReference>
<evidence type="ECO:0000256" key="1">
    <source>
        <dbReference type="SAM" id="Phobius"/>
    </source>
</evidence>
<feature type="transmembrane region" description="Helical" evidence="1">
    <location>
        <begin position="258"/>
        <end position="279"/>
    </location>
</feature>
<feature type="transmembrane region" description="Helical" evidence="1">
    <location>
        <begin position="126"/>
        <end position="144"/>
    </location>
</feature>
<feature type="transmembrane region" description="Helical" evidence="1">
    <location>
        <begin position="151"/>
        <end position="170"/>
    </location>
</feature>
<protein>
    <submittedName>
        <fullName evidence="2">Uncharacterized protein</fullName>
    </submittedName>
</protein>
<feature type="transmembrane region" description="Helical" evidence="1">
    <location>
        <begin position="83"/>
        <end position="106"/>
    </location>
</feature>
<feature type="transmembrane region" description="Helical" evidence="1">
    <location>
        <begin position="318"/>
        <end position="340"/>
    </location>
</feature>
<keyword evidence="1" id="KW-0472">Membrane</keyword>
<keyword evidence="3" id="KW-1185">Reference proteome</keyword>
<keyword evidence="1" id="KW-1133">Transmembrane helix</keyword>
<accession>A0A1T4PNC3</accession>
<dbReference type="Proteomes" id="UP000190135">
    <property type="component" value="Unassembled WGS sequence"/>
</dbReference>
<feature type="transmembrane region" description="Helical" evidence="1">
    <location>
        <begin position="12"/>
        <end position="32"/>
    </location>
</feature>
<feature type="transmembrane region" description="Helical" evidence="1">
    <location>
        <begin position="215"/>
        <end position="238"/>
    </location>
</feature>
<sequence>MIVRRFTFDHSSRRIALIGGLGAVALVVVAIFDLSAALHGLLAALLAWIAVPVGALLLLLIHRLTGGRWGEASRETLSATARTLPLLALAFLPILLLSPSLFSWAANADAAVHPDVADLYLSPTLFGVRALVILGLWSALAWTASQGLLGVLGAALGLALYGLSISFAGIDWVLSLDPHFKSTAFAMSLAVSQLVAGIAFVALTRDEAAPATSDILALLVAFSLGLFYLDMMQFLVAYDGNLPDKASWYLRRSGPGEVAVLTCAFLGTVAVPFATALRARWRRSPAALQVCGATALVGVSARVLWLVLPEASSTALSWIAAATALLAIGCLFVGALGRTARPLLTQRKRRAHGA</sequence>
<keyword evidence="1" id="KW-0812">Transmembrane</keyword>
<evidence type="ECO:0000313" key="2">
    <source>
        <dbReference type="EMBL" id="SJZ93064.1"/>
    </source>
</evidence>
<feature type="transmembrane region" description="Helical" evidence="1">
    <location>
        <begin position="38"/>
        <end position="62"/>
    </location>
</feature>
<proteinExistence type="predicted"/>
<dbReference type="PANTHER" id="PTHR43044">
    <property type="match status" value="1"/>
</dbReference>
<dbReference type="OrthoDB" id="140980at2"/>
<dbReference type="EMBL" id="FUXL01000004">
    <property type="protein sequence ID" value="SJZ93064.1"/>
    <property type="molecule type" value="Genomic_DNA"/>
</dbReference>
<dbReference type="RefSeq" id="WP_078707626.1">
    <property type="nucleotide sequence ID" value="NZ_FUXL01000004.1"/>
</dbReference>
<gene>
    <name evidence="2" type="ORF">SAMN05428963_10474</name>
</gene>
<organism evidence="2 3">
    <name type="scientific">Consotaella salsifontis</name>
    <dbReference type="NCBI Taxonomy" id="1365950"/>
    <lineage>
        <taxon>Bacteria</taxon>
        <taxon>Pseudomonadati</taxon>
        <taxon>Pseudomonadota</taxon>
        <taxon>Alphaproteobacteria</taxon>
        <taxon>Hyphomicrobiales</taxon>
        <taxon>Aurantimonadaceae</taxon>
        <taxon>Consotaella</taxon>
    </lineage>
</organism>
<feature type="transmembrane region" description="Helical" evidence="1">
    <location>
        <begin position="286"/>
        <end position="306"/>
    </location>
</feature>
<dbReference type="AlphaFoldDB" id="A0A1T4PNC3"/>
<name>A0A1T4PNC3_9HYPH</name>
<dbReference type="STRING" id="1365950.SAMN05428963_10474"/>
<reference evidence="2 3" key="1">
    <citation type="submission" date="2017-02" db="EMBL/GenBank/DDBJ databases">
        <authorList>
            <person name="Peterson S.W."/>
        </authorList>
    </citation>
    <scope>NUCLEOTIDE SEQUENCE [LARGE SCALE GENOMIC DNA]</scope>
    <source>
        <strain evidence="2 3">USBA 369</strain>
    </source>
</reference>
<evidence type="ECO:0000313" key="3">
    <source>
        <dbReference type="Proteomes" id="UP000190135"/>
    </source>
</evidence>